<dbReference type="EMBL" id="GG662532">
    <property type="protein sequence ID" value="EAR91502.1"/>
    <property type="molecule type" value="Genomic_DNA"/>
</dbReference>
<dbReference type="InParanoid" id="Q232Q0"/>
<evidence type="ECO:0000313" key="2">
    <source>
        <dbReference type="EMBL" id="EAR91502.1"/>
    </source>
</evidence>
<accession>Q232Q0</accession>
<dbReference type="Proteomes" id="UP000009168">
    <property type="component" value="Unassembled WGS sequence"/>
</dbReference>
<dbReference type="AlphaFoldDB" id="Q232Q0"/>
<proteinExistence type="predicted"/>
<feature type="compositionally biased region" description="Polar residues" evidence="1">
    <location>
        <begin position="55"/>
        <end position="66"/>
    </location>
</feature>
<dbReference type="KEGG" id="tet:TTHERM_01090130"/>
<evidence type="ECO:0000313" key="3">
    <source>
        <dbReference type="Proteomes" id="UP000009168"/>
    </source>
</evidence>
<sequence>MDNQYDRQSTQQQDGQFQIYSQQSLGDFHIYEENNNENFQGFGKSQQNLSSTDQDCTLFQDTSPNGFKNDKKSSQNSLNKKRAYIDYENEERQQNSSGTSTQKNIHYTNQKGLAISQINSTKFSQNFLERTQRFLRANKKFYLYMDLVVDLDFFQNYSDKQNYLNENKHNQLEKGLRYINCVIHRMDNKFIEVDLTFFPSNVNNIEYLLKILYSYGNKDLLETIQKLQTIWDNIQLTKRLILDQYQDTLFQQHYEGRKAASNLKFKSLTEGLDQTSLIFYIRLSVNYEKQLYESDRVGYSPELYDIIAENSYVFKEYLKAYGYFDPRNTYFKLEQCINTTLHFLTTSTKALFSKQGYSSQKIEIKTIDQFTFPVEARARFFNLDQDYDSKHNLNFKYNDMLVTYEYIFEDPNIKSRFKMYRQLQHSVQSKAITLQNDEEIDDRPEYKELELFKRYYQDDADKLIEVGNKWFKKCGVINLPQKKSKKDEN</sequence>
<evidence type="ECO:0000256" key="1">
    <source>
        <dbReference type="SAM" id="MobiDB-lite"/>
    </source>
</evidence>
<reference evidence="3" key="1">
    <citation type="journal article" date="2006" name="PLoS Biol.">
        <title>Macronuclear genome sequence of the ciliate Tetrahymena thermophila, a model eukaryote.</title>
        <authorList>
            <person name="Eisen J.A."/>
            <person name="Coyne R.S."/>
            <person name="Wu M."/>
            <person name="Wu D."/>
            <person name="Thiagarajan M."/>
            <person name="Wortman J.R."/>
            <person name="Badger J.H."/>
            <person name="Ren Q."/>
            <person name="Amedeo P."/>
            <person name="Jones K.M."/>
            <person name="Tallon L.J."/>
            <person name="Delcher A.L."/>
            <person name="Salzberg S.L."/>
            <person name="Silva J.C."/>
            <person name="Haas B.J."/>
            <person name="Majoros W.H."/>
            <person name="Farzad M."/>
            <person name="Carlton J.M."/>
            <person name="Smith R.K. Jr."/>
            <person name="Garg J."/>
            <person name="Pearlman R.E."/>
            <person name="Karrer K.M."/>
            <person name="Sun L."/>
            <person name="Manning G."/>
            <person name="Elde N.C."/>
            <person name="Turkewitz A.P."/>
            <person name="Asai D.J."/>
            <person name="Wilkes D.E."/>
            <person name="Wang Y."/>
            <person name="Cai H."/>
            <person name="Collins K."/>
            <person name="Stewart B.A."/>
            <person name="Lee S.R."/>
            <person name="Wilamowska K."/>
            <person name="Weinberg Z."/>
            <person name="Ruzzo W.L."/>
            <person name="Wloga D."/>
            <person name="Gaertig J."/>
            <person name="Frankel J."/>
            <person name="Tsao C.-C."/>
            <person name="Gorovsky M.A."/>
            <person name="Keeling P.J."/>
            <person name="Waller R.F."/>
            <person name="Patron N.J."/>
            <person name="Cherry J.M."/>
            <person name="Stover N.A."/>
            <person name="Krieger C.J."/>
            <person name="del Toro C."/>
            <person name="Ryder H.F."/>
            <person name="Williamson S.C."/>
            <person name="Barbeau R.A."/>
            <person name="Hamilton E.P."/>
            <person name="Orias E."/>
        </authorList>
    </citation>
    <scope>NUCLEOTIDE SEQUENCE [LARGE SCALE GENOMIC DNA]</scope>
    <source>
        <strain evidence="3">SB210</strain>
    </source>
</reference>
<feature type="region of interest" description="Disordered" evidence="1">
    <location>
        <begin position="55"/>
        <end position="78"/>
    </location>
</feature>
<keyword evidence="3" id="KW-1185">Reference proteome</keyword>
<dbReference type="HOGENOM" id="CLU_039994_0_0_1"/>
<organism evidence="2 3">
    <name type="scientific">Tetrahymena thermophila (strain SB210)</name>
    <dbReference type="NCBI Taxonomy" id="312017"/>
    <lineage>
        <taxon>Eukaryota</taxon>
        <taxon>Sar</taxon>
        <taxon>Alveolata</taxon>
        <taxon>Ciliophora</taxon>
        <taxon>Intramacronucleata</taxon>
        <taxon>Oligohymenophorea</taxon>
        <taxon>Hymenostomatida</taxon>
        <taxon>Tetrahymenina</taxon>
        <taxon>Tetrahymenidae</taxon>
        <taxon>Tetrahymena</taxon>
    </lineage>
</organism>
<dbReference type="GeneID" id="7845050"/>
<name>Q232Q0_TETTS</name>
<protein>
    <submittedName>
        <fullName evidence="2">Uncharacterized protein</fullName>
    </submittedName>
</protein>
<gene>
    <name evidence="2" type="ORF">TTHERM_01090130</name>
</gene>
<dbReference type="RefSeq" id="XP_001011747.1">
    <property type="nucleotide sequence ID" value="XM_001011747.1"/>
</dbReference>